<accession>A0A3P7N3L9</accession>
<organism evidence="2 3">
    <name type="scientific">Cylicostephanus goldi</name>
    <name type="common">Nematode worm</name>
    <dbReference type="NCBI Taxonomy" id="71465"/>
    <lineage>
        <taxon>Eukaryota</taxon>
        <taxon>Metazoa</taxon>
        <taxon>Ecdysozoa</taxon>
        <taxon>Nematoda</taxon>
        <taxon>Chromadorea</taxon>
        <taxon>Rhabditida</taxon>
        <taxon>Rhabditina</taxon>
        <taxon>Rhabditomorpha</taxon>
        <taxon>Strongyloidea</taxon>
        <taxon>Strongylidae</taxon>
        <taxon>Cylicostephanus</taxon>
    </lineage>
</organism>
<keyword evidence="3" id="KW-1185">Reference proteome</keyword>
<dbReference type="Proteomes" id="UP000271889">
    <property type="component" value="Unassembled WGS sequence"/>
</dbReference>
<evidence type="ECO:0000313" key="3">
    <source>
        <dbReference type="Proteomes" id="UP000271889"/>
    </source>
</evidence>
<sequence length="128" mass="15111">MLEDEETAELLKRRAAHGLDRPPGSRSILTQATTSEKILWFIKTPIRAVMCLSLVTVFFLTYFGFMIPVMGLRTIWPRLYWFVEGKLYRWLQGFIGTWGYTAGYDGMFWQLIYSLYFALSYFFLSLYL</sequence>
<reference evidence="2 3" key="1">
    <citation type="submission" date="2018-11" db="EMBL/GenBank/DDBJ databases">
        <authorList>
            <consortium name="Pathogen Informatics"/>
        </authorList>
    </citation>
    <scope>NUCLEOTIDE SEQUENCE [LARGE SCALE GENOMIC DNA]</scope>
</reference>
<proteinExistence type="predicted"/>
<keyword evidence="1" id="KW-0472">Membrane</keyword>
<evidence type="ECO:0000256" key="1">
    <source>
        <dbReference type="SAM" id="Phobius"/>
    </source>
</evidence>
<feature type="transmembrane region" description="Helical" evidence="1">
    <location>
        <begin position="107"/>
        <end position="127"/>
    </location>
</feature>
<protein>
    <submittedName>
        <fullName evidence="2">Uncharacterized protein</fullName>
    </submittedName>
</protein>
<dbReference type="OrthoDB" id="5920068at2759"/>
<evidence type="ECO:0000313" key="2">
    <source>
        <dbReference type="EMBL" id="VDN29267.1"/>
    </source>
</evidence>
<dbReference type="AlphaFoldDB" id="A0A3P7N3L9"/>
<gene>
    <name evidence="2" type="ORF">CGOC_LOCUS11209</name>
</gene>
<feature type="transmembrane region" description="Helical" evidence="1">
    <location>
        <begin position="48"/>
        <end position="71"/>
    </location>
</feature>
<dbReference type="EMBL" id="UYRV01115046">
    <property type="protein sequence ID" value="VDN29267.1"/>
    <property type="molecule type" value="Genomic_DNA"/>
</dbReference>
<name>A0A3P7N3L9_CYLGO</name>
<keyword evidence="1" id="KW-1133">Transmembrane helix</keyword>
<keyword evidence="1" id="KW-0812">Transmembrane</keyword>